<name>A0A4R3NDF9_9GAMM</name>
<keyword evidence="6" id="KW-0393">Immunoglobulin domain</keyword>
<evidence type="ECO:0000256" key="7">
    <source>
        <dbReference type="RuleBase" id="RU003918"/>
    </source>
</evidence>
<dbReference type="PANTHER" id="PTHR30251">
    <property type="entry name" value="PILUS ASSEMBLY CHAPERONE"/>
    <property type="match status" value="1"/>
</dbReference>
<accession>A0A4R3NDF9</accession>
<evidence type="ECO:0000313" key="11">
    <source>
        <dbReference type="Proteomes" id="UP000295055"/>
    </source>
</evidence>
<evidence type="ECO:0000256" key="1">
    <source>
        <dbReference type="ARBA" id="ARBA00004418"/>
    </source>
</evidence>
<dbReference type="Pfam" id="PF02753">
    <property type="entry name" value="PapD_C"/>
    <property type="match status" value="1"/>
</dbReference>
<comment type="subcellular location">
    <subcellularLocation>
        <location evidence="1 7">Periplasm</location>
    </subcellularLocation>
</comment>
<dbReference type="PRINTS" id="PR00969">
    <property type="entry name" value="CHAPERONPILI"/>
</dbReference>
<sequence>MRFQYVKIILTSLFVIPAFLNVAEAEILNANIKKFTINFGVTRIIYNSNYPSAEIQVENPQEYPILIQSEVFDEDKHNKAPFIVTPPLLKLDEKQKVTLKIIKKNAEINMNQESLYWFCVKGIPPLDNIDKENHHKSELNVNLSISSCNKLIYRPSILSGTPENDAGKISWRKEGNKLIVSNPTPYYMNFYSIFINGHEVSRDKIDYISPYSNQEVMLPKAKRVEWKVITDYGGESQLFSSDI</sequence>
<keyword evidence="3" id="KW-0732">Signal</keyword>
<dbReference type="SUPFAM" id="SSF49354">
    <property type="entry name" value="PapD-like"/>
    <property type="match status" value="1"/>
</dbReference>
<dbReference type="InterPro" id="IPR036316">
    <property type="entry name" value="Pili_assmbl_chap_C_dom_sf"/>
</dbReference>
<evidence type="ECO:0000256" key="4">
    <source>
        <dbReference type="ARBA" id="ARBA00022764"/>
    </source>
</evidence>
<evidence type="ECO:0000259" key="8">
    <source>
        <dbReference type="Pfam" id="PF00345"/>
    </source>
</evidence>
<dbReference type="RefSeq" id="WP_132497277.1">
    <property type="nucleotide sequence ID" value="NZ_SMAS01000015.1"/>
</dbReference>
<feature type="domain" description="Pili assembly chaperone C-terminal" evidence="9">
    <location>
        <begin position="180"/>
        <end position="236"/>
    </location>
</feature>
<evidence type="ECO:0000256" key="3">
    <source>
        <dbReference type="ARBA" id="ARBA00022729"/>
    </source>
</evidence>
<evidence type="ECO:0000313" key="10">
    <source>
        <dbReference type="EMBL" id="TCT28809.1"/>
    </source>
</evidence>
<dbReference type="InterPro" id="IPR008962">
    <property type="entry name" value="PapD-like_sf"/>
</dbReference>
<dbReference type="InterPro" id="IPR013783">
    <property type="entry name" value="Ig-like_fold"/>
</dbReference>
<dbReference type="OrthoDB" id="9131059at2"/>
<evidence type="ECO:0000256" key="6">
    <source>
        <dbReference type="ARBA" id="ARBA00023319"/>
    </source>
</evidence>
<keyword evidence="5 7" id="KW-0143">Chaperone</keyword>
<dbReference type="AlphaFoldDB" id="A0A4R3NDF9"/>
<organism evidence="10 11">
    <name type="scientific">Providencia alcalifaciens</name>
    <dbReference type="NCBI Taxonomy" id="126385"/>
    <lineage>
        <taxon>Bacteria</taxon>
        <taxon>Pseudomonadati</taxon>
        <taxon>Pseudomonadota</taxon>
        <taxon>Gammaproteobacteria</taxon>
        <taxon>Enterobacterales</taxon>
        <taxon>Morganellaceae</taxon>
        <taxon>Providencia</taxon>
    </lineage>
</organism>
<evidence type="ECO:0000256" key="5">
    <source>
        <dbReference type="ARBA" id="ARBA00023186"/>
    </source>
</evidence>
<comment type="caution">
    <text evidence="10">The sequence shown here is derived from an EMBL/GenBank/DDBJ whole genome shotgun (WGS) entry which is preliminary data.</text>
</comment>
<dbReference type="InterPro" id="IPR016148">
    <property type="entry name" value="Pili_assmbl_chaperone_C"/>
</dbReference>
<comment type="similarity">
    <text evidence="2 7">Belongs to the periplasmic pilus chaperone family.</text>
</comment>
<keyword evidence="4" id="KW-0574">Periplasm</keyword>
<reference evidence="10 11" key="1">
    <citation type="submission" date="2019-03" db="EMBL/GenBank/DDBJ databases">
        <title>Genomic analyses of the natural microbiome of Caenorhabditis elegans.</title>
        <authorList>
            <person name="Samuel B."/>
        </authorList>
    </citation>
    <scope>NUCLEOTIDE SEQUENCE [LARGE SCALE GENOMIC DNA]</scope>
    <source>
        <strain evidence="10 11">JUb102</strain>
    </source>
</reference>
<gene>
    <name evidence="10" type="ORF">EC835_1156</name>
</gene>
<dbReference type="Proteomes" id="UP000295055">
    <property type="component" value="Unassembled WGS sequence"/>
</dbReference>
<feature type="domain" description="Pili assembly chaperone N-terminal" evidence="8">
    <location>
        <begin position="37"/>
        <end position="157"/>
    </location>
</feature>
<dbReference type="Pfam" id="PF00345">
    <property type="entry name" value="PapD_N"/>
    <property type="match status" value="1"/>
</dbReference>
<evidence type="ECO:0000256" key="2">
    <source>
        <dbReference type="ARBA" id="ARBA00007399"/>
    </source>
</evidence>
<dbReference type="PROSITE" id="PS00635">
    <property type="entry name" value="PILI_CHAPERONE"/>
    <property type="match status" value="1"/>
</dbReference>
<protein>
    <submittedName>
        <fullName evidence="10">P pilus assembly chaperone PapD</fullName>
    </submittedName>
</protein>
<dbReference type="InterPro" id="IPR018046">
    <property type="entry name" value="Pili_assmbl_chaperone_CS"/>
</dbReference>
<dbReference type="InterPro" id="IPR016147">
    <property type="entry name" value="Pili_assmbl_chaperone_N"/>
</dbReference>
<dbReference type="GO" id="GO:0071555">
    <property type="term" value="P:cell wall organization"/>
    <property type="evidence" value="ECO:0007669"/>
    <property type="project" value="InterPro"/>
</dbReference>
<dbReference type="GO" id="GO:0030288">
    <property type="term" value="C:outer membrane-bounded periplasmic space"/>
    <property type="evidence" value="ECO:0007669"/>
    <property type="project" value="InterPro"/>
</dbReference>
<dbReference type="InterPro" id="IPR050643">
    <property type="entry name" value="Periplasmic_pilus_chap"/>
</dbReference>
<dbReference type="EMBL" id="SMAS01000015">
    <property type="protein sequence ID" value="TCT28809.1"/>
    <property type="molecule type" value="Genomic_DNA"/>
</dbReference>
<dbReference type="PANTHER" id="PTHR30251:SF9">
    <property type="entry name" value="CHAPERONE PROTEIN CAF1M"/>
    <property type="match status" value="1"/>
</dbReference>
<dbReference type="Gene3D" id="2.60.40.10">
    <property type="entry name" value="Immunoglobulins"/>
    <property type="match status" value="2"/>
</dbReference>
<dbReference type="SUPFAM" id="SSF49584">
    <property type="entry name" value="Periplasmic chaperone C-domain"/>
    <property type="match status" value="1"/>
</dbReference>
<dbReference type="InterPro" id="IPR001829">
    <property type="entry name" value="Pili_assmbl_chaperone_bac"/>
</dbReference>
<proteinExistence type="inferred from homology"/>
<evidence type="ECO:0000259" key="9">
    <source>
        <dbReference type="Pfam" id="PF02753"/>
    </source>
</evidence>